<dbReference type="PANTHER" id="PTHR10829">
    <property type="entry name" value="CORTACTIN AND DREBRIN"/>
    <property type="match status" value="1"/>
</dbReference>
<dbReference type="Pfam" id="PF00241">
    <property type="entry name" value="Cofilin_ADF"/>
    <property type="match status" value="1"/>
</dbReference>
<sequence length="348" mass="38324">MTVNLSRHRTELLQAYVDILNEASGKNWMILSYEPKSSALKLSACGGGGLEEMAPSFDCCKIQYGLASVRDTCSSVTKVVLIQWQGESAPFHLLGPCGGHVREVERFFKGIHHTHYARSEEDIDPDAIRSAVLKVASGFGISHAAPFVKPEPVGGVYRPVQSNALIDLSERQKFWAQAEKEEAERQAAEQLRLKQNIASIEQEKQRLQERLSKECEEKIGKVKISSKPACAMNGALSADAESRMPASNDVQRSEIPCHPQEKQTDEEVGNNAEEKGATCQVECNGTVDNNLTAVALWDYQAADDSEISFLPGDTITHIEKVDPGWWYGMGPDQSSGLFPANYVKLLND</sequence>
<dbReference type="GO" id="GO:0014069">
    <property type="term" value="C:postsynaptic density"/>
    <property type="evidence" value="ECO:0007669"/>
    <property type="project" value="TreeGrafter"/>
</dbReference>
<comment type="similarity">
    <text evidence="2">Belongs to the ABP1 family.</text>
</comment>
<feature type="domain" description="ADF-H" evidence="12">
    <location>
        <begin position="2"/>
        <end position="133"/>
    </location>
</feature>
<dbReference type="GO" id="GO:0030833">
    <property type="term" value="P:regulation of actin filament polymerization"/>
    <property type="evidence" value="ECO:0007669"/>
    <property type="project" value="TreeGrafter"/>
</dbReference>
<dbReference type="PRINTS" id="PR00452">
    <property type="entry name" value="SH3DOMAIN"/>
</dbReference>
<dbReference type="SUPFAM" id="SSF55753">
    <property type="entry name" value="Actin depolymerizing proteins"/>
    <property type="match status" value="1"/>
</dbReference>
<dbReference type="GO" id="GO:0098974">
    <property type="term" value="P:postsynaptic actin cytoskeleton organization"/>
    <property type="evidence" value="ECO:0007669"/>
    <property type="project" value="TreeGrafter"/>
</dbReference>
<dbReference type="Pfam" id="PF14604">
    <property type="entry name" value="SH3_9"/>
    <property type="match status" value="1"/>
</dbReference>
<dbReference type="CDD" id="cd11960">
    <property type="entry name" value="SH3_Abp1_eu"/>
    <property type="match status" value="1"/>
</dbReference>
<dbReference type="FunFam" id="2.30.30.40:FF:000046">
    <property type="entry name" value="Drebrin-like protein isoform B"/>
    <property type="match status" value="1"/>
</dbReference>
<dbReference type="GO" id="GO:0030425">
    <property type="term" value="C:dendrite"/>
    <property type="evidence" value="ECO:0007669"/>
    <property type="project" value="TreeGrafter"/>
</dbReference>
<evidence type="ECO:0000256" key="5">
    <source>
        <dbReference type="ARBA" id="ARBA00023054"/>
    </source>
</evidence>
<evidence type="ECO:0000259" key="11">
    <source>
        <dbReference type="PROSITE" id="PS50002"/>
    </source>
</evidence>
<dbReference type="InterPro" id="IPR036028">
    <property type="entry name" value="SH3-like_dom_sf"/>
</dbReference>
<dbReference type="AlphaFoldDB" id="A0A5S6QL44"/>
<dbReference type="WBParaSite" id="TMUE_2000008066.1">
    <property type="protein sequence ID" value="TMUE_2000008066.1"/>
    <property type="gene ID" value="WBGene00290745"/>
</dbReference>
<organism evidence="13 14">
    <name type="scientific">Trichuris muris</name>
    <name type="common">Mouse whipworm</name>
    <dbReference type="NCBI Taxonomy" id="70415"/>
    <lineage>
        <taxon>Eukaryota</taxon>
        <taxon>Metazoa</taxon>
        <taxon>Ecdysozoa</taxon>
        <taxon>Nematoda</taxon>
        <taxon>Enoplea</taxon>
        <taxon>Dorylaimia</taxon>
        <taxon>Trichinellida</taxon>
        <taxon>Trichuridae</taxon>
        <taxon>Trichuris</taxon>
    </lineage>
</organism>
<evidence type="ECO:0000313" key="13">
    <source>
        <dbReference type="Proteomes" id="UP000046395"/>
    </source>
</evidence>
<evidence type="ECO:0000256" key="8">
    <source>
        <dbReference type="PROSITE-ProRule" id="PRU00192"/>
    </source>
</evidence>
<proteinExistence type="inferred from homology"/>
<dbReference type="PROSITE" id="PS51263">
    <property type="entry name" value="ADF_H"/>
    <property type="match status" value="1"/>
</dbReference>
<dbReference type="InterPro" id="IPR029006">
    <property type="entry name" value="ADF-H/Gelsolin-like_dom_sf"/>
</dbReference>
<evidence type="ECO:0000256" key="9">
    <source>
        <dbReference type="SAM" id="Coils"/>
    </source>
</evidence>
<comment type="subcellular location">
    <subcellularLocation>
        <location evidence="1">Cytoplasm</location>
        <location evidence="1">Cytoskeleton</location>
    </subcellularLocation>
</comment>
<dbReference type="GO" id="GO:0045773">
    <property type="term" value="P:positive regulation of axon extension"/>
    <property type="evidence" value="ECO:0007669"/>
    <property type="project" value="TreeGrafter"/>
</dbReference>
<evidence type="ECO:0000313" key="14">
    <source>
        <dbReference type="WBParaSite" id="TMUE_2000008066.1"/>
    </source>
</evidence>
<dbReference type="SMART" id="SM00102">
    <property type="entry name" value="ADF"/>
    <property type="match status" value="1"/>
</dbReference>
<evidence type="ECO:0000256" key="6">
    <source>
        <dbReference type="ARBA" id="ARBA00023203"/>
    </source>
</evidence>
<evidence type="ECO:0000256" key="3">
    <source>
        <dbReference type="ARBA" id="ARBA00022443"/>
    </source>
</evidence>
<reference evidence="14" key="1">
    <citation type="submission" date="2019-12" db="UniProtKB">
        <authorList>
            <consortium name="WormBaseParasite"/>
        </authorList>
    </citation>
    <scope>IDENTIFICATION</scope>
</reference>
<evidence type="ECO:0000256" key="1">
    <source>
        <dbReference type="ARBA" id="ARBA00004245"/>
    </source>
</evidence>
<evidence type="ECO:0000256" key="10">
    <source>
        <dbReference type="SAM" id="MobiDB-lite"/>
    </source>
</evidence>
<keyword evidence="6" id="KW-0009">Actin-binding</keyword>
<dbReference type="GO" id="GO:0030027">
    <property type="term" value="C:lamellipodium"/>
    <property type="evidence" value="ECO:0007669"/>
    <property type="project" value="TreeGrafter"/>
</dbReference>
<dbReference type="PROSITE" id="PS50002">
    <property type="entry name" value="SH3"/>
    <property type="match status" value="1"/>
</dbReference>
<dbReference type="GO" id="GO:0030427">
    <property type="term" value="C:site of polarized growth"/>
    <property type="evidence" value="ECO:0007669"/>
    <property type="project" value="TreeGrafter"/>
</dbReference>
<dbReference type="GO" id="GO:0048812">
    <property type="term" value="P:neuron projection morphogenesis"/>
    <property type="evidence" value="ECO:0007669"/>
    <property type="project" value="TreeGrafter"/>
</dbReference>
<keyword evidence="3 8" id="KW-0728">SH3 domain</keyword>
<dbReference type="InterPro" id="IPR002108">
    <property type="entry name" value="ADF-H"/>
</dbReference>
<accession>A0A5S6QL44</accession>
<keyword evidence="7" id="KW-0206">Cytoskeleton</keyword>
<dbReference type="SUPFAM" id="SSF50044">
    <property type="entry name" value="SH3-domain"/>
    <property type="match status" value="1"/>
</dbReference>
<dbReference type="CDD" id="cd11281">
    <property type="entry name" value="ADF_drebrin_like"/>
    <property type="match status" value="1"/>
</dbReference>
<dbReference type="PANTHER" id="PTHR10829:SF25">
    <property type="entry name" value="DREBRIN-LIKE PROTEIN"/>
    <property type="match status" value="1"/>
</dbReference>
<keyword evidence="5 9" id="KW-0175">Coiled coil</keyword>
<dbReference type="GO" id="GO:0045211">
    <property type="term" value="C:postsynaptic membrane"/>
    <property type="evidence" value="ECO:0007669"/>
    <property type="project" value="TreeGrafter"/>
</dbReference>
<dbReference type="GO" id="GO:0051015">
    <property type="term" value="F:actin filament binding"/>
    <property type="evidence" value="ECO:0007669"/>
    <property type="project" value="TreeGrafter"/>
</dbReference>
<dbReference type="GO" id="GO:0030864">
    <property type="term" value="C:cortical actin cytoskeleton"/>
    <property type="evidence" value="ECO:0007669"/>
    <property type="project" value="TreeGrafter"/>
</dbReference>
<dbReference type="InterPro" id="IPR035717">
    <property type="entry name" value="Drebrin-like_SH3"/>
</dbReference>
<dbReference type="SMART" id="SM00326">
    <property type="entry name" value="SH3"/>
    <property type="match status" value="1"/>
</dbReference>
<dbReference type="InterPro" id="IPR001452">
    <property type="entry name" value="SH3_domain"/>
</dbReference>
<evidence type="ECO:0000259" key="12">
    <source>
        <dbReference type="PROSITE" id="PS51263"/>
    </source>
</evidence>
<evidence type="ECO:0000256" key="7">
    <source>
        <dbReference type="ARBA" id="ARBA00023212"/>
    </source>
</evidence>
<name>A0A5S6QL44_TRIMR</name>
<dbReference type="Proteomes" id="UP000046395">
    <property type="component" value="Unassembled WGS sequence"/>
</dbReference>
<keyword evidence="13" id="KW-1185">Reference proteome</keyword>
<feature type="region of interest" description="Disordered" evidence="10">
    <location>
        <begin position="238"/>
        <end position="273"/>
    </location>
</feature>
<feature type="domain" description="SH3" evidence="11">
    <location>
        <begin position="288"/>
        <end position="348"/>
    </location>
</feature>
<dbReference type="GO" id="GO:0005884">
    <property type="term" value="C:actin filament"/>
    <property type="evidence" value="ECO:0007669"/>
    <property type="project" value="TreeGrafter"/>
</dbReference>
<dbReference type="Gene3D" id="3.40.20.10">
    <property type="entry name" value="Severin"/>
    <property type="match status" value="1"/>
</dbReference>
<feature type="coiled-coil region" evidence="9">
    <location>
        <begin position="176"/>
        <end position="217"/>
    </location>
</feature>
<protein>
    <submittedName>
        <fullName evidence="14">SH3 domain-containing protein</fullName>
    </submittedName>
</protein>
<dbReference type="Gene3D" id="2.30.30.40">
    <property type="entry name" value="SH3 Domains"/>
    <property type="match status" value="1"/>
</dbReference>
<dbReference type="STRING" id="70415.A0A5S6QL44"/>
<evidence type="ECO:0000256" key="4">
    <source>
        <dbReference type="ARBA" id="ARBA00022490"/>
    </source>
</evidence>
<evidence type="ECO:0000256" key="2">
    <source>
        <dbReference type="ARBA" id="ARBA00011039"/>
    </source>
</evidence>
<keyword evidence="4" id="KW-0963">Cytoplasm</keyword>